<proteinExistence type="predicted"/>
<dbReference type="InterPro" id="IPR032465">
    <property type="entry name" value="ACMSD"/>
</dbReference>
<feature type="domain" description="Amidohydrolase-related" evidence="2">
    <location>
        <begin position="4"/>
        <end position="304"/>
    </location>
</feature>
<dbReference type="KEGG" id="wct:WS74_0456"/>
<dbReference type="STRING" id="759620.WS105_0454"/>
<keyword evidence="1" id="KW-0456">Lyase</keyword>
<reference evidence="3 4" key="1">
    <citation type="journal article" date="2014" name="Genome Announc.">
        <title>Complete Genome Sequences of Fish Pathogenic Weissella ceti Strains WS74 and WS105.</title>
        <authorList>
            <person name="Figueiredo H.C."/>
            <person name="Leal C.A."/>
            <person name="Dorella F.A."/>
            <person name="Carvalho A.F."/>
            <person name="Soares S.C."/>
            <person name="Pereira F.L."/>
            <person name="Azevedo V.A."/>
        </authorList>
    </citation>
    <scope>NUCLEOTIDE SEQUENCE [LARGE SCALE GENOMIC DNA]</scope>
    <source>
        <strain evidence="3 4">WS74</strain>
    </source>
</reference>
<dbReference type="EMBL" id="CP009223">
    <property type="protein sequence ID" value="AIM62708.1"/>
    <property type="molecule type" value="Genomic_DNA"/>
</dbReference>
<reference evidence="4" key="2">
    <citation type="submission" date="2014-08" db="EMBL/GenBank/DDBJ databases">
        <title>Complete genome of Weissella ceti strain WS74 isolated from diseased rainbow trout in Brazil.</title>
        <authorList>
            <person name="Figueiredo H.C.P."/>
            <person name="Leal C.A.G."/>
            <person name="Pereira F.L."/>
            <person name="Soares S.C."/>
            <person name="Dorella F.A."/>
            <person name="Carvalho A.F."/>
            <person name="Azevedo V.A.C."/>
        </authorList>
    </citation>
    <scope>NUCLEOTIDE SEQUENCE [LARGE SCALE GENOMIC DNA]</scope>
    <source>
        <strain evidence="4">WS74</strain>
    </source>
</reference>
<dbReference type="Pfam" id="PF04909">
    <property type="entry name" value="Amidohydro_2"/>
    <property type="match status" value="1"/>
</dbReference>
<name>A0A075TYY4_9LACO</name>
<gene>
    <name evidence="3" type="ORF">WS74_0456</name>
</gene>
<dbReference type="KEGG" id="wci:WS105_0454"/>
<dbReference type="Proteomes" id="UP000029079">
    <property type="component" value="Chromosome"/>
</dbReference>
<dbReference type="PANTHER" id="PTHR21240">
    <property type="entry name" value="2-AMINO-3-CARBOXYLMUCONATE-6-SEMIALDEHYDE DECARBOXYLASE"/>
    <property type="match status" value="1"/>
</dbReference>
<dbReference type="KEGG" id="wce:WS08_0456"/>
<organism evidence="3 4">
    <name type="scientific">Weissella ceti</name>
    <dbReference type="NCBI Taxonomy" id="759620"/>
    <lineage>
        <taxon>Bacteria</taxon>
        <taxon>Bacillati</taxon>
        <taxon>Bacillota</taxon>
        <taxon>Bacilli</taxon>
        <taxon>Lactobacillales</taxon>
        <taxon>Lactobacillaceae</taxon>
        <taxon>Weissella</taxon>
    </lineage>
</organism>
<keyword evidence="3" id="KW-0378">Hydrolase</keyword>
<dbReference type="InterPro" id="IPR032466">
    <property type="entry name" value="Metal_Hydrolase"/>
</dbReference>
<protein>
    <submittedName>
        <fullName evidence="3">Amidohydrolase</fullName>
    </submittedName>
</protein>
<evidence type="ECO:0000256" key="1">
    <source>
        <dbReference type="ARBA" id="ARBA00023239"/>
    </source>
</evidence>
<dbReference type="PATRIC" id="fig|759620.7.peg.444"/>
<dbReference type="InterPro" id="IPR006680">
    <property type="entry name" value="Amidohydro-rel"/>
</dbReference>
<evidence type="ECO:0000313" key="4">
    <source>
        <dbReference type="Proteomes" id="UP000029079"/>
    </source>
</evidence>
<dbReference type="SUPFAM" id="SSF51556">
    <property type="entry name" value="Metallo-dependent hydrolases"/>
    <property type="match status" value="1"/>
</dbReference>
<dbReference type="GO" id="GO:0016831">
    <property type="term" value="F:carboxy-lyase activity"/>
    <property type="evidence" value="ECO:0007669"/>
    <property type="project" value="InterPro"/>
</dbReference>
<dbReference type="AlphaFoldDB" id="A0A075TYY4"/>
<dbReference type="RefSeq" id="WP_038528192.1">
    <property type="nucleotide sequence ID" value="NZ_CP009223.1"/>
</dbReference>
<evidence type="ECO:0000313" key="3">
    <source>
        <dbReference type="EMBL" id="AIM62708.1"/>
    </source>
</evidence>
<dbReference type="OrthoDB" id="9771932at2"/>
<evidence type="ECO:0000259" key="2">
    <source>
        <dbReference type="Pfam" id="PF04909"/>
    </source>
</evidence>
<keyword evidence="4" id="KW-1185">Reference proteome</keyword>
<sequence length="311" mass="34510">MQKIDGHLHLVRSIAGFNGNGRLNPLGAGRAVWDTGEAFQLIPTGYGDEAFLAADAQRLMATGQVDKAVLLQGSLNGYQNAYTADVVAQYPDQFVGAFAIDPFTQQVHQIVRHHVEDLHFRIMKLEMSFGGGLHGYHEPFNLAENSVLSEVFAYLNTFTGMTVVVDYGRGDEVSHQPTAIVALAQKYPQIDFVVAHLSFAQLDDLDNFDQTLQMFKPFENICLDLSAIQDINDETAMPFMKSEKLVRRAIDMIGADHLIWGSDAPLSATKNAYADLANWLEVSGVFTEAELQAMYYGTAERVYFKAKRAFT</sequence>
<dbReference type="GO" id="GO:0016787">
    <property type="term" value="F:hydrolase activity"/>
    <property type="evidence" value="ECO:0007669"/>
    <property type="project" value="UniProtKB-KW"/>
</dbReference>
<accession>A0A075TYY4</accession>
<dbReference type="Gene3D" id="3.20.20.140">
    <property type="entry name" value="Metal-dependent hydrolases"/>
    <property type="match status" value="1"/>
</dbReference>